<proteinExistence type="predicted"/>
<keyword evidence="1" id="KW-0614">Plasmid</keyword>
<geneLocation type="plasmid" evidence="2">
    <name>prb98</name>
</geneLocation>
<evidence type="ECO:0000313" key="2">
    <source>
        <dbReference type="Proteomes" id="UP000245711"/>
    </source>
</evidence>
<dbReference type="AlphaFoldDB" id="A0A2S2C685"/>
<name>A0A2S2C685_9NOCA</name>
<sequence>MQQFIGEFGYPFDLGYGLNGCECRFTHLVVGDPDHRNIEDFWVAGQRVLDLLERDVDTAGDDP</sequence>
<organism evidence="1 2">
    <name type="scientific">Rhodococcus oxybenzonivorans</name>
    <dbReference type="NCBI Taxonomy" id="1990687"/>
    <lineage>
        <taxon>Bacteria</taxon>
        <taxon>Bacillati</taxon>
        <taxon>Actinomycetota</taxon>
        <taxon>Actinomycetes</taxon>
        <taxon>Mycobacteriales</taxon>
        <taxon>Nocardiaceae</taxon>
        <taxon>Rhodococcus</taxon>
    </lineage>
</organism>
<protein>
    <submittedName>
        <fullName evidence="1">Uncharacterized protein</fullName>
    </submittedName>
</protein>
<accession>A0A2S2C685</accession>
<dbReference type="EMBL" id="CP021355">
    <property type="protein sequence ID" value="AWK76352.1"/>
    <property type="molecule type" value="Genomic_DNA"/>
</dbReference>
<keyword evidence="2" id="KW-1185">Reference proteome</keyword>
<dbReference type="Proteomes" id="UP000245711">
    <property type="component" value="Plasmid pRB98"/>
</dbReference>
<evidence type="ECO:0000313" key="1">
    <source>
        <dbReference type="EMBL" id="AWK76352.1"/>
    </source>
</evidence>
<gene>
    <name evidence="1" type="ORF">CBI38_33470</name>
</gene>
<dbReference type="KEGG" id="roz:CBI38_33470"/>
<dbReference type="OrthoDB" id="9809746at2"/>
<reference evidence="1 2" key="1">
    <citation type="submission" date="2017-05" db="EMBL/GenBank/DDBJ databases">
        <title>Isolation of Rhodococcus sp. S2-17 biodegrading of BP-3.</title>
        <authorList>
            <person name="Lee Y."/>
            <person name="Kim K.H."/>
            <person name="Chun B.H."/>
            <person name="Jung H.S."/>
            <person name="Jeon C.O."/>
        </authorList>
    </citation>
    <scope>NUCLEOTIDE SEQUENCE [LARGE SCALE GENOMIC DNA]</scope>
    <source>
        <strain evidence="1 2">S2-17</strain>
        <plasmid evidence="2">prb98</plasmid>
    </source>
</reference>